<keyword evidence="4" id="KW-1185">Reference proteome</keyword>
<dbReference type="Gene3D" id="1.10.3550.10">
    <property type="entry name" value="eoxyguanosinetriphosphate triphosphohydrolase domain-like"/>
    <property type="match status" value="1"/>
</dbReference>
<dbReference type="NCBIfam" id="TIGR01353">
    <property type="entry name" value="dGTP_triPase"/>
    <property type="match status" value="1"/>
</dbReference>
<dbReference type="SMART" id="SM00471">
    <property type="entry name" value="HDc"/>
    <property type="match status" value="1"/>
</dbReference>
<dbReference type="SUPFAM" id="SSF109604">
    <property type="entry name" value="HD-domain/PDEase-like"/>
    <property type="match status" value="1"/>
</dbReference>
<dbReference type="NCBIfam" id="NF002205">
    <property type="entry name" value="PRK01096.1"/>
    <property type="match status" value="1"/>
</dbReference>
<dbReference type="Pfam" id="PF01966">
    <property type="entry name" value="HD"/>
    <property type="match status" value="1"/>
</dbReference>
<evidence type="ECO:0000259" key="2">
    <source>
        <dbReference type="SMART" id="SM00471"/>
    </source>
</evidence>
<reference evidence="3 4" key="1">
    <citation type="journal article" date="2023" name="Microbiol. Resour. Announc.">
        <title>Complete Genome Sequence of Imperialibacter roseus strain P4T.</title>
        <authorList>
            <person name="Tizabi D.R."/>
            <person name="Bachvaroff T."/>
            <person name="Hill R.T."/>
        </authorList>
    </citation>
    <scope>NUCLEOTIDE SEQUENCE [LARGE SCALE GENOMIC DNA]</scope>
    <source>
        <strain evidence="3 4">P4T</strain>
    </source>
</reference>
<dbReference type="InterPro" id="IPR003607">
    <property type="entry name" value="HD/PDEase_dom"/>
</dbReference>
<dbReference type="RefSeq" id="WP_317488650.1">
    <property type="nucleotide sequence ID" value="NZ_CP136051.1"/>
</dbReference>
<name>A0ABZ0IN63_9BACT</name>
<protein>
    <submittedName>
        <fullName evidence="3">Deoxyguanosinetriphosphate triphosphohydrolase</fullName>
    </submittedName>
</protein>
<dbReference type="PANTHER" id="PTHR11373">
    <property type="entry name" value="DEOXYNUCLEOSIDE TRIPHOSPHATE TRIPHOSPHOHYDROLASE"/>
    <property type="match status" value="1"/>
</dbReference>
<sequence length="446" mass="49948">MIWKELLNSQRYGATKSINFDPARSPFEMDYDRIIFSYPFRRLQDKTQVFPLPDHDFVHNRLTHSLEVSSVGRSLGKMVGEKILEREKGLALTAADFGSIVAAACLAHDIGNPPFGHSGEKAISEFFLNHVEGRIFESKVTKAEWADLVSFEGNAQGLRLLCHAQNKGLRLTHATLAAFTKYPCQSSFEGKSKEKKSQKKFGFYQTEANIFQEVAAATSLKEEIKNIAWARHPLVYLVEAADDTCYHIIDLEDGCRLGWVRYEVARDLLAEIIGDAYKPEKLDDLETVEEKMATLRALAINILVGQLTKAFLDNEKEILDGTLNADLFSLVPCSATLEKISKLSVAQIYQSRQVIEKEAAGFQVISGLMEAFCSAAYKVRFVDKPGYRDQLVYKLMPSDILLGIQKSETTYQLLRTVLDFISGLTDGHALSLYRNLTGISLPGIRS</sequence>
<dbReference type="CDD" id="cd00077">
    <property type="entry name" value="HDc"/>
    <property type="match status" value="1"/>
</dbReference>
<dbReference type="PANTHER" id="PTHR11373:SF32">
    <property type="entry name" value="DEOXYGUANOSINETRIPHOSPHATE TRIPHOSPHOHYDROLASE"/>
    <property type="match status" value="1"/>
</dbReference>
<gene>
    <name evidence="3" type="ORF">RT717_22775</name>
</gene>
<dbReference type="InterPro" id="IPR027432">
    <property type="entry name" value="dGTP_triphosphohydrolase_C"/>
</dbReference>
<dbReference type="InterPro" id="IPR026875">
    <property type="entry name" value="PHydrolase_assoc_dom"/>
</dbReference>
<dbReference type="InterPro" id="IPR006674">
    <property type="entry name" value="HD_domain"/>
</dbReference>
<dbReference type="InterPro" id="IPR050135">
    <property type="entry name" value="dGTPase-like"/>
</dbReference>
<organism evidence="3 4">
    <name type="scientific">Imperialibacter roseus</name>
    <dbReference type="NCBI Taxonomy" id="1324217"/>
    <lineage>
        <taxon>Bacteria</taxon>
        <taxon>Pseudomonadati</taxon>
        <taxon>Bacteroidota</taxon>
        <taxon>Cytophagia</taxon>
        <taxon>Cytophagales</taxon>
        <taxon>Flammeovirgaceae</taxon>
        <taxon>Imperialibacter</taxon>
    </lineage>
</organism>
<evidence type="ECO:0000313" key="4">
    <source>
        <dbReference type="Proteomes" id="UP001302349"/>
    </source>
</evidence>
<dbReference type="EMBL" id="CP136051">
    <property type="protein sequence ID" value="WOK05904.1"/>
    <property type="molecule type" value="Genomic_DNA"/>
</dbReference>
<keyword evidence="1" id="KW-0378">Hydrolase</keyword>
<evidence type="ECO:0000256" key="1">
    <source>
        <dbReference type="ARBA" id="ARBA00022801"/>
    </source>
</evidence>
<dbReference type="Proteomes" id="UP001302349">
    <property type="component" value="Chromosome"/>
</dbReference>
<dbReference type="Gene3D" id="1.10.3210.10">
    <property type="entry name" value="Hypothetical protein af1432"/>
    <property type="match status" value="1"/>
</dbReference>
<dbReference type="Pfam" id="PF13286">
    <property type="entry name" value="HD_assoc"/>
    <property type="match status" value="1"/>
</dbReference>
<evidence type="ECO:0000313" key="3">
    <source>
        <dbReference type="EMBL" id="WOK05904.1"/>
    </source>
</evidence>
<dbReference type="InterPro" id="IPR023293">
    <property type="entry name" value="dGTP_triP_hydro_central_sf"/>
</dbReference>
<dbReference type="InterPro" id="IPR006261">
    <property type="entry name" value="dGTPase"/>
</dbReference>
<feature type="domain" description="HD/PDEase" evidence="2">
    <location>
        <begin position="57"/>
        <end position="256"/>
    </location>
</feature>
<accession>A0ABZ0IN63</accession>
<dbReference type="Gene3D" id="1.10.3410.10">
    <property type="entry name" value="putative deoxyguanosinetriphosphate triphosphohydrolase like domain"/>
    <property type="match status" value="1"/>
</dbReference>
<proteinExistence type="predicted"/>